<comment type="caution">
    <text evidence="3">The sequence shown here is derived from an EMBL/GenBank/DDBJ whole genome shotgun (WGS) entry which is preliminary data.</text>
</comment>
<name>A0A2A3YP51_9MICO</name>
<dbReference type="PROSITE" id="PS51841">
    <property type="entry name" value="LTD"/>
    <property type="match status" value="1"/>
</dbReference>
<dbReference type="Gene3D" id="2.60.40.1260">
    <property type="entry name" value="Lamin Tail domain"/>
    <property type="match status" value="1"/>
</dbReference>
<dbReference type="InterPro" id="IPR036415">
    <property type="entry name" value="Lamin_tail_dom_sf"/>
</dbReference>
<feature type="chain" id="PRO_5012201308" description="LTD domain-containing protein" evidence="1">
    <location>
        <begin position="35"/>
        <end position="171"/>
    </location>
</feature>
<accession>A0A2A3YP51</accession>
<feature type="domain" description="LTD" evidence="2">
    <location>
        <begin position="28"/>
        <end position="167"/>
    </location>
</feature>
<reference evidence="3 4" key="1">
    <citation type="journal article" date="2017" name="Elife">
        <title>Extensive horizontal gene transfer in cheese-associated bacteria.</title>
        <authorList>
            <person name="Bonham K.S."/>
            <person name="Wolfe B.E."/>
            <person name="Dutton R.J."/>
        </authorList>
    </citation>
    <scope>NUCLEOTIDE SEQUENCE [LARGE SCALE GENOMIC DNA]</scope>
    <source>
        <strain evidence="3 4">341_9</strain>
    </source>
</reference>
<organism evidence="3 4">
    <name type="scientific">Brachybacterium alimentarium</name>
    <dbReference type="NCBI Taxonomy" id="47845"/>
    <lineage>
        <taxon>Bacteria</taxon>
        <taxon>Bacillati</taxon>
        <taxon>Actinomycetota</taxon>
        <taxon>Actinomycetes</taxon>
        <taxon>Micrococcales</taxon>
        <taxon>Dermabacteraceae</taxon>
        <taxon>Brachybacterium</taxon>
    </lineage>
</organism>
<dbReference type="Proteomes" id="UP000218598">
    <property type="component" value="Unassembled WGS sequence"/>
</dbReference>
<evidence type="ECO:0000313" key="4">
    <source>
        <dbReference type="Proteomes" id="UP000218598"/>
    </source>
</evidence>
<proteinExistence type="predicted"/>
<evidence type="ECO:0000313" key="3">
    <source>
        <dbReference type="EMBL" id="PCC41039.1"/>
    </source>
</evidence>
<dbReference type="AlphaFoldDB" id="A0A2A3YP51"/>
<keyword evidence="1" id="KW-0732">Signal</keyword>
<dbReference type="EMBL" id="NRGR01000001">
    <property type="protein sequence ID" value="PCC41039.1"/>
    <property type="molecule type" value="Genomic_DNA"/>
</dbReference>
<dbReference type="RefSeq" id="WP_096196185.1">
    <property type="nucleotide sequence ID" value="NZ_JBQQIH010000006.1"/>
</dbReference>
<protein>
    <recommendedName>
        <fullName evidence="2">LTD domain-containing protein</fullName>
    </recommendedName>
</protein>
<evidence type="ECO:0000259" key="2">
    <source>
        <dbReference type="PROSITE" id="PS51841"/>
    </source>
</evidence>
<dbReference type="InterPro" id="IPR001322">
    <property type="entry name" value="Lamin_tail_dom"/>
</dbReference>
<dbReference type="SUPFAM" id="SSF74853">
    <property type="entry name" value="Lamin A/C globular tail domain"/>
    <property type="match status" value="1"/>
</dbReference>
<dbReference type="Pfam" id="PF00932">
    <property type="entry name" value="LTD"/>
    <property type="match status" value="1"/>
</dbReference>
<sequence length="171" mass="18635">MLSSIVSRARLLTVLLVALLFSASLAIAPQAADAAVKKPLDIVKIYYDPPGKDYAKNSLFTKEYIQVKNTGKSTLTLTGYVLRDSGPKKFAFPKGTKLKAGKTLTIRTGKGKNTASTLYWNNKGYVWNNTGDTARTYNAKGKLLESCTYKGGKHPKATKKTVRTTTTTAFC</sequence>
<dbReference type="OrthoDB" id="3828227at2"/>
<keyword evidence="4" id="KW-1185">Reference proteome</keyword>
<evidence type="ECO:0000256" key="1">
    <source>
        <dbReference type="SAM" id="SignalP"/>
    </source>
</evidence>
<feature type="signal peptide" evidence="1">
    <location>
        <begin position="1"/>
        <end position="34"/>
    </location>
</feature>
<gene>
    <name evidence="3" type="ORF">CIK66_00250</name>
</gene>